<organism evidence="1 2">
    <name type="scientific">Rhizopus oryzae</name>
    <name type="common">Mucormycosis agent</name>
    <name type="synonym">Rhizopus arrhizus var. delemar</name>
    <dbReference type="NCBI Taxonomy" id="64495"/>
    <lineage>
        <taxon>Eukaryota</taxon>
        <taxon>Fungi</taxon>
        <taxon>Fungi incertae sedis</taxon>
        <taxon>Mucoromycota</taxon>
        <taxon>Mucoromycotina</taxon>
        <taxon>Mucoromycetes</taxon>
        <taxon>Mucorales</taxon>
        <taxon>Mucorineae</taxon>
        <taxon>Rhizopodaceae</taxon>
        <taxon>Rhizopus</taxon>
    </lineage>
</organism>
<sequence length="112" mass="12492">MPVKFVIPSNRGVTVTIIGVICEKVVVELTLRKPKAVQKKNCTTKKRKRDNGKAGEVEVSARVGTRSEHFLDFLSSLMDALDQFKMQGCYLVMDNAAIHKVDEVQELITSRG</sequence>
<dbReference type="Proteomes" id="UP000716291">
    <property type="component" value="Unassembled WGS sequence"/>
</dbReference>
<dbReference type="InterPro" id="IPR036397">
    <property type="entry name" value="RNaseH_sf"/>
</dbReference>
<proteinExistence type="predicted"/>
<evidence type="ECO:0000313" key="2">
    <source>
        <dbReference type="Proteomes" id="UP000716291"/>
    </source>
</evidence>
<reference evidence="1" key="1">
    <citation type="journal article" date="2020" name="Microb. Genom.">
        <title>Genetic diversity of clinical and environmental Mucorales isolates obtained from an investigation of mucormycosis cases among solid organ transplant recipients.</title>
        <authorList>
            <person name="Nguyen M.H."/>
            <person name="Kaul D."/>
            <person name="Muto C."/>
            <person name="Cheng S.J."/>
            <person name="Richter R.A."/>
            <person name="Bruno V.M."/>
            <person name="Liu G."/>
            <person name="Beyhan S."/>
            <person name="Sundermann A.J."/>
            <person name="Mounaud S."/>
            <person name="Pasculle A.W."/>
            <person name="Nierman W.C."/>
            <person name="Driscoll E."/>
            <person name="Cumbie R."/>
            <person name="Clancy C.J."/>
            <person name="Dupont C.L."/>
        </authorList>
    </citation>
    <scope>NUCLEOTIDE SEQUENCE</scope>
    <source>
        <strain evidence="1">GL11</strain>
    </source>
</reference>
<keyword evidence="2" id="KW-1185">Reference proteome</keyword>
<dbReference type="Gene3D" id="3.30.420.10">
    <property type="entry name" value="Ribonuclease H-like superfamily/Ribonuclease H"/>
    <property type="match status" value="1"/>
</dbReference>
<name>A0A9P6XIQ4_RHIOR</name>
<protein>
    <recommendedName>
        <fullName evidence="3">Tc1-like transposase DDE domain-containing protein</fullName>
    </recommendedName>
</protein>
<evidence type="ECO:0000313" key="1">
    <source>
        <dbReference type="EMBL" id="KAG1314633.1"/>
    </source>
</evidence>
<evidence type="ECO:0008006" key="3">
    <source>
        <dbReference type="Google" id="ProtNLM"/>
    </source>
</evidence>
<dbReference type="AlphaFoldDB" id="A0A9P6XIQ4"/>
<comment type="caution">
    <text evidence="1">The sequence shown here is derived from an EMBL/GenBank/DDBJ whole genome shotgun (WGS) entry which is preliminary data.</text>
</comment>
<dbReference type="EMBL" id="JAANQT010000098">
    <property type="protein sequence ID" value="KAG1314633.1"/>
    <property type="molecule type" value="Genomic_DNA"/>
</dbReference>
<accession>A0A9P6XIQ4</accession>
<dbReference type="GO" id="GO:0003676">
    <property type="term" value="F:nucleic acid binding"/>
    <property type="evidence" value="ECO:0007669"/>
    <property type="project" value="InterPro"/>
</dbReference>
<gene>
    <name evidence="1" type="ORF">G6F64_001318</name>
</gene>